<comment type="caution">
    <text evidence="1">The sequence shown here is derived from an EMBL/GenBank/DDBJ whole genome shotgun (WGS) entry which is preliminary data.</text>
</comment>
<evidence type="ECO:0000313" key="2">
    <source>
        <dbReference type="Proteomes" id="UP001197093"/>
    </source>
</evidence>
<sequence>MPQKHAPGATHADPTKPSIATLPYELQVAILEAAAGPQVIFMNIRNDVLTFARPTGQGLAQSCQLARQIFLKSRTIHRFGDHAYWIDPEHDVFYLYRDDPVMHTPRPNSLDTRLPKGEAFDRHAIQNVAVDLQYLGLHPRFDPVVRIWIIFPSLKTIHIFVPDGPPQTPALRSTPETLVLSGIPGFQVVAAPGMDKELFHAVRYQIKKVCARILTTENGWHGRSNPEVVGHLTSLSGPLPEGADEDDR</sequence>
<protein>
    <submittedName>
        <fullName evidence="1">Uncharacterized protein</fullName>
    </submittedName>
</protein>
<accession>A0AAD4I506</accession>
<dbReference type="Proteomes" id="UP001197093">
    <property type="component" value="Unassembled WGS sequence"/>
</dbReference>
<keyword evidence="2" id="KW-1185">Reference proteome</keyword>
<evidence type="ECO:0000313" key="1">
    <source>
        <dbReference type="EMBL" id="KAG7292683.1"/>
    </source>
</evidence>
<organism evidence="1 2">
    <name type="scientific">Staphylotrichum longicolle</name>
    <dbReference type="NCBI Taxonomy" id="669026"/>
    <lineage>
        <taxon>Eukaryota</taxon>
        <taxon>Fungi</taxon>
        <taxon>Dikarya</taxon>
        <taxon>Ascomycota</taxon>
        <taxon>Pezizomycotina</taxon>
        <taxon>Sordariomycetes</taxon>
        <taxon>Sordariomycetidae</taxon>
        <taxon>Sordariales</taxon>
        <taxon>Chaetomiaceae</taxon>
        <taxon>Staphylotrichum</taxon>
    </lineage>
</organism>
<dbReference type="EMBL" id="JAHCVI010000001">
    <property type="protein sequence ID" value="KAG7292683.1"/>
    <property type="molecule type" value="Genomic_DNA"/>
</dbReference>
<gene>
    <name evidence="1" type="ORF">NEMBOFW57_002720</name>
</gene>
<name>A0AAD4I506_9PEZI</name>
<dbReference type="AlphaFoldDB" id="A0AAD4I506"/>
<proteinExistence type="predicted"/>
<reference evidence="1" key="1">
    <citation type="submission" date="2023-02" db="EMBL/GenBank/DDBJ databases">
        <authorList>
            <person name="Palmer J.M."/>
        </authorList>
    </citation>
    <scope>NUCLEOTIDE SEQUENCE</scope>
    <source>
        <strain evidence="1">FW57</strain>
    </source>
</reference>